<organism evidence="1 2">
    <name type="scientific">Penicillium freii</name>
    <dbReference type="NCBI Taxonomy" id="48697"/>
    <lineage>
        <taxon>Eukaryota</taxon>
        <taxon>Fungi</taxon>
        <taxon>Dikarya</taxon>
        <taxon>Ascomycota</taxon>
        <taxon>Pezizomycotina</taxon>
        <taxon>Eurotiomycetes</taxon>
        <taxon>Eurotiomycetidae</taxon>
        <taxon>Eurotiales</taxon>
        <taxon>Aspergillaceae</taxon>
        <taxon>Penicillium</taxon>
    </lineage>
</organism>
<comment type="caution">
    <text evidence="1">The sequence shown here is derived from an EMBL/GenBank/DDBJ whole genome shotgun (WGS) entry which is preliminary data.</text>
</comment>
<evidence type="ECO:0000313" key="2">
    <source>
        <dbReference type="Proteomes" id="UP000055045"/>
    </source>
</evidence>
<keyword evidence="2" id="KW-1185">Reference proteome</keyword>
<evidence type="ECO:0000313" key="1">
    <source>
        <dbReference type="EMBL" id="KUM57514.1"/>
    </source>
</evidence>
<protein>
    <submittedName>
        <fullName evidence="1">Uncharacterized protein</fullName>
    </submittedName>
</protein>
<dbReference type="EMBL" id="LLXE01000358">
    <property type="protein sequence ID" value="KUM57514.1"/>
    <property type="molecule type" value="Genomic_DNA"/>
</dbReference>
<dbReference type="OrthoDB" id="4366648at2759"/>
<proteinExistence type="predicted"/>
<dbReference type="Proteomes" id="UP000055045">
    <property type="component" value="Unassembled WGS sequence"/>
</dbReference>
<name>A0A101MBG7_PENFR</name>
<sequence>MSFDVYLNLLLNIFGGIPFPPSLSVYPPSLAPCAAKKGGGKNKKETSPGRLELPTSRLTVGRANQLRHGDFIVAKVSGDGFISGSRNNGFVLATTETMNWTDQTQCCIYDS</sequence>
<gene>
    <name evidence="1" type="ORF">ACN42_g9669</name>
</gene>
<reference evidence="1 2" key="1">
    <citation type="submission" date="2015-10" db="EMBL/GenBank/DDBJ databases">
        <title>Genome sequencing of Penicillium freii.</title>
        <authorList>
            <person name="Nguyen H.D."/>
            <person name="Visagie C.M."/>
            <person name="Seifert K.A."/>
        </authorList>
    </citation>
    <scope>NUCLEOTIDE SEQUENCE [LARGE SCALE GENOMIC DNA]</scope>
    <source>
        <strain evidence="1 2">DAOM 242723</strain>
    </source>
</reference>
<accession>A0A101MBG7</accession>
<dbReference type="AlphaFoldDB" id="A0A101MBG7"/>